<feature type="compositionally biased region" description="Pro residues" evidence="1">
    <location>
        <begin position="178"/>
        <end position="198"/>
    </location>
</feature>
<feature type="compositionally biased region" description="Basic residues" evidence="1">
    <location>
        <begin position="454"/>
        <end position="464"/>
    </location>
</feature>
<evidence type="ECO:0000256" key="1">
    <source>
        <dbReference type="SAM" id="MobiDB-lite"/>
    </source>
</evidence>
<feature type="region of interest" description="Disordered" evidence="1">
    <location>
        <begin position="78"/>
        <end position="204"/>
    </location>
</feature>
<feature type="compositionally biased region" description="Basic and acidic residues" evidence="1">
    <location>
        <begin position="82"/>
        <end position="92"/>
    </location>
</feature>
<name>A0A7S0ZU67_NOCSC</name>
<accession>A0A7S0ZU67</accession>
<sequence length="529" mass="56654">MPPGPGMPPGMPLPRAPPPPSLQSTIGSFIQENKIDSLAAETLRSLAPDLQQRVLAEGQVSGNNPSAVLMGRIRGVEQASAQERRFATDERSAGPPPGGVAVGAKVLPRAAGPPTAGPPPNGHSAMPGPPNPESVGSAWGDAVGSGWGDPVPRRDDAPHQQPPPAHPAGPPQYQQHMPPHPQHMAPPLPPHMAPPHPQMPHHPHPCMPPHLAQWPAGVAEDWLTRWCRQYGVDMGAERVLRQLHPEAQRRVIDEGPVGGLNPSLDLMARIHRFEAWEHGFHATDFLRRNFVDASSEEAFRLLSVEQQRSIMGRGPLMSSDRMGELQARIREVARQGADAMADFARENSIDANAEAALRSLPNEMQQRVLLEGPVRSTKNPSAVLMSRIKRVRREGGPNLPALPDSNFGRRSRSSSRRPEGGGRRSRSRSAAQRERSGSRAGSPTGGTGPEQRRSKSRSGARRSASRSQSPTTKSAPQPAQAPSEDQAAPPEQPTSNGGDVAVTPELVKPVADLSEDPLAGFARSGGMSY</sequence>
<gene>
    <name evidence="2" type="ORF">NSCI0253_LOCUS6608</name>
</gene>
<proteinExistence type="predicted"/>
<evidence type="ECO:0000313" key="2">
    <source>
        <dbReference type="EMBL" id="CAD8832261.1"/>
    </source>
</evidence>
<protein>
    <submittedName>
        <fullName evidence="2">Uncharacterized protein</fullName>
    </submittedName>
</protein>
<feature type="compositionally biased region" description="Pro residues" evidence="1">
    <location>
        <begin position="1"/>
        <end position="21"/>
    </location>
</feature>
<reference evidence="2" key="1">
    <citation type="submission" date="2021-01" db="EMBL/GenBank/DDBJ databases">
        <authorList>
            <person name="Corre E."/>
            <person name="Pelletier E."/>
            <person name="Niang G."/>
            <person name="Scheremetjew M."/>
            <person name="Finn R."/>
            <person name="Kale V."/>
            <person name="Holt S."/>
            <person name="Cochrane G."/>
            <person name="Meng A."/>
            <person name="Brown T."/>
            <person name="Cohen L."/>
        </authorList>
    </citation>
    <scope>NUCLEOTIDE SEQUENCE</scope>
</reference>
<feature type="compositionally biased region" description="Pro residues" evidence="1">
    <location>
        <begin position="160"/>
        <end position="170"/>
    </location>
</feature>
<dbReference type="AlphaFoldDB" id="A0A7S0ZU67"/>
<feature type="region of interest" description="Disordered" evidence="1">
    <location>
        <begin position="388"/>
        <end position="529"/>
    </location>
</feature>
<feature type="region of interest" description="Disordered" evidence="1">
    <location>
        <begin position="1"/>
        <end position="25"/>
    </location>
</feature>
<organism evidence="2">
    <name type="scientific">Noctiluca scintillans</name>
    <name type="common">Sea sparkle</name>
    <name type="synonym">Red tide dinoflagellate</name>
    <dbReference type="NCBI Taxonomy" id="2966"/>
    <lineage>
        <taxon>Eukaryota</taxon>
        <taxon>Sar</taxon>
        <taxon>Alveolata</taxon>
        <taxon>Dinophyceae</taxon>
        <taxon>Noctilucales</taxon>
        <taxon>Noctilucaceae</taxon>
        <taxon>Noctiluca</taxon>
    </lineage>
</organism>
<feature type="compositionally biased region" description="Pro residues" evidence="1">
    <location>
        <begin position="115"/>
        <end position="132"/>
    </location>
</feature>
<feature type="compositionally biased region" description="Low complexity" evidence="1">
    <location>
        <begin position="102"/>
        <end position="114"/>
    </location>
</feature>
<dbReference type="EMBL" id="HBFQ01009459">
    <property type="protein sequence ID" value="CAD8832261.1"/>
    <property type="molecule type" value="Transcribed_RNA"/>
</dbReference>